<reference evidence="4" key="1">
    <citation type="submission" date="2020-05" db="EMBL/GenBank/DDBJ databases">
        <title>Mycena genomes resolve the evolution of fungal bioluminescence.</title>
        <authorList>
            <person name="Tsai I.J."/>
        </authorList>
    </citation>
    <scope>NUCLEOTIDE SEQUENCE</scope>
    <source>
        <strain evidence="4">CCC161011</strain>
    </source>
</reference>
<evidence type="ECO:0000313" key="4">
    <source>
        <dbReference type="EMBL" id="KAF7356225.1"/>
    </source>
</evidence>
<evidence type="ECO:0000256" key="1">
    <source>
        <dbReference type="ARBA" id="ARBA00009005"/>
    </source>
</evidence>
<sequence length="1198" mass="133585">MTRLPYPYPYINVTNAEHIDTKRRSGTVFAVIIGIDNYFKNDELSPIRGAINDARAFQRYILDDLGVPPSNIVTLEDETATRVNILSTIQSHLRDNPNIPDHRDAMPGRNDNEEVTMFLFFAGHGTRIDALEGVIAPDAQIEAICPVDERTTDAVGHYVHAIPDYVLRRLLWDIAAEKGPNITVILDCCHSGGMDRDVGKARTAASDSSSIPLDLDSRLWKDEKDTIPYLMWSKSSTPYVVLAACRADETARELKYQDGHRGRFTITLISLLRSGPIDSITYTELMSQIPKWPGQSPHCRGARINRPVFGSRGRYPTTGRRSVLLTPQKLGTLPGTSSHLSSGLFRVDMGTVDGVLSGTEFVVYDANSTGVVLCTLVAQSVQADHAILARKAHEHPVTIPRWSRAVVSDWNSPPILVYVPDDFPHAADLFRKTHTTRSPKFVRVGSLQDAHIVVRSNGDEIVVEQCTRMKLRVPPETRFTLRGNLAHLPEVIDGISHFDYFFGCDHNQRDGLEGVSLEMHRLQGVYPARHPDLNGNVVKNSEVQLPSDAGAVYGFTIRNDSCYGVFPHLFYFDLKTKTIQSWYSPAASLPSGGMVSLGMGSDPAFDFTLLPGELSSPGFLKLFVMTEYIDLRRIQQELSPFDPHFVGTGRLRMPDESLDLTGTRWGALTVPVRIAGLCSPAPDSPATAVTVDVRPPRSPTSSRVRSAFSTSSYTYALQDVSPPLSYILPLRLLYLMNLFLVLCNGLEAKPALRAGAAHFIAANYHQLNICVKAMPSSSRPCPHYLALSDTIDASKSPQIPPAVVESNRPPTDLEVLCIQRVINEVRARKTRLDARIAALQSALNQLIADRDALEEEIRMRQGTLSPLRRMPTELLSLIFGFLSRFKLRERQNPAPWTVSQVCYRWREIVSSQPSFWTRIDLDLGNLNNRSLKTPTQTSFGLVTQLRWSGKEPLDVVFTSYRPYVYTDKECALLKILAGHSARWEKLRISGSPAALSSSLAPIRCRLPLLRTLNVSSTPLRNEPWQLRTLDVFEIAPNLRHASVNKGGWGDPMHVILPFPGLVQYAAYSSWDGHLSVLRSMSFLVECALNIKDISTPPATTIPLPHLLRLSLSKPDFLECLDTPNLQDLYCSSRSDHLSSPFSRRPYRLQKLVLSFPRLDRRCHEHPSSCSNCHRFRAGDSSGIHGWSLQCPHPAERAK</sequence>
<dbReference type="PANTHER" id="PTHR48104">
    <property type="entry name" value="METACASPASE-4"/>
    <property type="match status" value="1"/>
</dbReference>
<protein>
    <recommendedName>
        <fullName evidence="3">F-box domain-containing protein</fullName>
    </recommendedName>
</protein>
<dbReference type="EMBL" id="JACAZI010000007">
    <property type="protein sequence ID" value="KAF7356225.1"/>
    <property type="molecule type" value="Genomic_DNA"/>
</dbReference>
<comment type="similarity">
    <text evidence="1">Belongs to the peptidase C14B family.</text>
</comment>
<dbReference type="GO" id="GO:0004197">
    <property type="term" value="F:cysteine-type endopeptidase activity"/>
    <property type="evidence" value="ECO:0007669"/>
    <property type="project" value="InterPro"/>
</dbReference>
<dbReference type="InterPro" id="IPR036047">
    <property type="entry name" value="F-box-like_dom_sf"/>
</dbReference>
<dbReference type="Proteomes" id="UP000620124">
    <property type="component" value="Unassembled WGS sequence"/>
</dbReference>
<keyword evidence="5" id="KW-1185">Reference proteome</keyword>
<dbReference type="OrthoDB" id="3365698at2759"/>
<dbReference type="GO" id="GO:0005737">
    <property type="term" value="C:cytoplasm"/>
    <property type="evidence" value="ECO:0007669"/>
    <property type="project" value="TreeGrafter"/>
</dbReference>
<dbReference type="InterPro" id="IPR001810">
    <property type="entry name" value="F-box_dom"/>
</dbReference>
<proteinExistence type="inferred from homology"/>
<evidence type="ECO:0000256" key="2">
    <source>
        <dbReference type="SAM" id="Coils"/>
    </source>
</evidence>
<dbReference type="GO" id="GO:0006508">
    <property type="term" value="P:proteolysis"/>
    <property type="evidence" value="ECO:0007669"/>
    <property type="project" value="InterPro"/>
</dbReference>
<dbReference type="AlphaFoldDB" id="A0A8H6YDV6"/>
<organism evidence="4 5">
    <name type="scientific">Mycena venus</name>
    <dbReference type="NCBI Taxonomy" id="2733690"/>
    <lineage>
        <taxon>Eukaryota</taxon>
        <taxon>Fungi</taxon>
        <taxon>Dikarya</taxon>
        <taxon>Basidiomycota</taxon>
        <taxon>Agaricomycotina</taxon>
        <taxon>Agaricomycetes</taxon>
        <taxon>Agaricomycetidae</taxon>
        <taxon>Agaricales</taxon>
        <taxon>Marasmiineae</taxon>
        <taxon>Mycenaceae</taxon>
        <taxon>Mycena</taxon>
    </lineage>
</organism>
<dbReference type="InterPro" id="IPR050452">
    <property type="entry name" value="Metacaspase"/>
</dbReference>
<dbReference type="SUPFAM" id="SSF81383">
    <property type="entry name" value="F-box domain"/>
    <property type="match status" value="1"/>
</dbReference>
<dbReference type="Pfam" id="PF12937">
    <property type="entry name" value="F-box-like"/>
    <property type="match status" value="1"/>
</dbReference>
<feature type="coiled-coil region" evidence="2">
    <location>
        <begin position="822"/>
        <end position="856"/>
    </location>
</feature>
<dbReference type="InterPro" id="IPR011600">
    <property type="entry name" value="Pept_C14_caspase"/>
</dbReference>
<dbReference type="PANTHER" id="PTHR48104:SF30">
    <property type="entry name" value="METACASPASE-1"/>
    <property type="match status" value="1"/>
</dbReference>
<name>A0A8H6YDV6_9AGAR</name>
<evidence type="ECO:0000259" key="3">
    <source>
        <dbReference type="PROSITE" id="PS50181"/>
    </source>
</evidence>
<dbReference type="PROSITE" id="PS50181">
    <property type="entry name" value="FBOX"/>
    <property type="match status" value="1"/>
</dbReference>
<feature type="domain" description="F-box" evidence="3">
    <location>
        <begin position="864"/>
        <end position="919"/>
    </location>
</feature>
<dbReference type="Pfam" id="PF00656">
    <property type="entry name" value="Peptidase_C14"/>
    <property type="match status" value="1"/>
</dbReference>
<gene>
    <name evidence="4" type="ORF">MVEN_00953900</name>
</gene>
<keyword evidence="2" id="KW-0175">Coiled coil</keyword>
<evidence type="ECO:0000313" key="5">
    <source>
        <dbReference type="Proteomes" id="UP000620124"/>
    </source>
</evidence>
<dbReference type="Gene3D" id="3.40.50.1460">
    <property type="match status" value="1"/>
</dbReference>
<comment type="caution">
    <text evidence="4">The sequence shown here is derived from an EMBL/GenBank/DDBJ whole genome shotgun (WGS) entry which is preliminary data.</text>
</comment>
<accession>A0A8H6YDV6</accession>
<dbReference type="Gene3D" id="1.20.1280.50">
    <property type="match status" value="1"/>
</dbReference>